<evidence type="ECO:0000256" key="5">
    <source>
        <dbReference type="PIRSR" id="PIRSR606710-1"/>
    </source>
</evidence>
<proteinExistence type="inferred from homology"/>
<sequence length="978" mass="111293">MLRRLFLGVTLAISQMLVAREFVDIYRNPVVDYSLPDPSVVKAEDGYYYLFATEDIRNMPICRSSNLVDWKFVGTAFTDDTRPAFEPGGGLWAPDINKIGDKYVLYYSMSRWGGEWTCGVGVATSDSPAGPFQDKGMMFRSNEIGIQNCIDPFYIEDNGKKFLFWGSFRGIYGAELSDDGLSLKQGTEFKKVAGSAYEGTYIYKRDGYYYLFASTGTCCEGVKSTYQTVVGRSKSLWGPYVDKQGRRMLENHHELLIGRNDRFVGTGHNSELVTDDVGQDWILYHGVNVKNPGGRVLLLDRVDWKDGWPEVDKKSASAESEKPVFFSDALSAVLSVKVPGNKAVHYPLHMEEAADGYFNYEWKADTSLPVLMFQKIDKHDDEAYLTLRLMALEDVYFNFNYRLLTGILHANSQFYMPGFWYRRNQRSPKSAPSFQTSDSWVVREDRLSAPLTGVFDSKTGASLVVSRTGELSVDALTTHKEGEVILSGETSLGFIGFENLDGQSALAFGYPYKEAPKSYLRKLTLAPEIEAYRFLEKGKTLSLTWKVKSGKALDFSDFICQTWEDSYDTYRPMPVDTLCSVEEVKNVLSRYFVTSLVDKYPLVYNSGAHIRVDDCRPNGIAEVGFIGRTLLNAFNAWEYGWQMNRHELINNSARIFGSYLKNGFTSAGFFREYVDLEEGTEKKELSIRRQSEGVYAMLHYLSFEKQHGRRHAEWEDKIRHLLDAFLHLQKEDGSFPRKFYEDFSVVDASGGSTPSATLPLVMGYKYFKDKRYLAAAKRTADYLEHEIIAKSDYFSSTLDANCEDKEASLYAATATYYLALVTSGNERLHYAKLCRTAAYFALSWYYLWDVPFAKGQMLGDIGLKTRGWGNVSVENNHIDVFVFEFADVLRWLSEQYSDSRFAEMADVIFTSMRQLLPFEGHLCGVARPGYYPEVVQHTSWDYGHNGKGFYNDIFAPGWTVASLWELYTPGRAEKFLKQ</sequence>
<comment type="similarity">
    <text evidence="2">Belongs to the glycosyl hydrolase 43 family.</text>
</comment>
<feature type="active site" description="Proton acceptor" evidence="5">
    <location>
        <position position="37"/>
    </location>
</feature>
<dbReference type="Proteomes" id="UP000784286">
    <property type="component" value="Unassembled WGS sequence"/>
</dbReference>
<evidence type="ECO:0000256" key="1">
    <source>
        <dbReference type="ARBA" id="ARBA00004834"/>
    </source>
</evidence>
<evidence type="ECO:0000313" key="7">
    <source>
        <dbReference type="EMBL" id="MBU3855365.1"/>
    </source>
</evidence>
<dbReference type="GO" id="GO:0004553">
    <property type="term" value="F:hydrolase activity, hydrolyzing O-glycosyl compounds"/>
    <property type="evidence" value="ECO:0007669"/>
    <property type="project" value="InterPro"/>
</dbReference>
<evidence type="ECO:0000256" key="2">
    <source>
        <dbReference type="ARBA" id="ARBA00009865"/>
    </source>
</evidence>
<keyword evidence="3" id="KW-0378">Hydrolase</keyword>
<name>A0A948TLW0_9BACT</name>
<organism evidence="7 8">
    <name type="scientific">Candidatus Phocaeicola excrementipullorum</name>
    <dbReference type="NCBI Taxonomy" id="2838731"/>
    <lineage>
        <taxon>Bacteria</taxon>
        <taxon>Pseudomonadati</taxon>
        <taxon>Bacteroidota</taxon>
        <taxon>Bacteroidia</taxon>
        <taxon>Bacteroidales</taxon>
        <taxon>Bacteroidaceae</taxon>
        <taxon>Phocaeicola</taxon>
    </lineage>
</organism>
<dbReference type="AlphaFoldDB" id="A0A948TLW0"/>
<protein>
    <submittedName>
        <fullName evidence="7">Family 43 glycosylhydrolase</fullName>
    </submittedName>
</protein>
<dbReference type="InterPro" id="IPR050727">
    <property type="entry name" value="GH43_arabinanases"/>
</dbReference>
<evidence type="ECO:0000313" key="8">
    <source>
        <dbReference type="Proteomes" id="UP000784286"/>
    </source>
</evidence>
<keyword evidence="4" id="KW-0326">Glycosidase</keyword>
<dbReference type="CDD" id="cd18616">
    <property type="entry name" value="GH43_ABN-like"/>
    <property type="match status" value="1"/>
</dbReference>
<dbReference type="PANTHER" id="PTHR43301">
    <property type="entry name" value="ARABINAN ENDO-1,5-ALPHA-L-ARABINOSIDASE"/>
    <property type="match status" value="1"/>
</dbReference>
<evidence type="ECO:0000256" key="6">
    <source>
        <dbReference type="PIRSR" id="PIRSR606710-2"/>
    </source>
</evidence>
<dbReference type="GO" id="GO:0005975">
    <property type="term" value="P:carbohydrate metabolic process"/>
    <property type="evidence" value="ECO:0007669"/>
    <property type="project" value="InterPro"/>
</dbReference>
<accession>A0A948TLW0</accession>
<dbReference type="InterPro" id="IPR008928">
    <property type="entry name" value="6-hairpin_glycosidase_sf"/>
</dbReference>
<comment type="caution">
    <text evidence="7">The sequence shown here is derived from an EMBL/GenBank/DDBJ whole genome shotgun (WGS) entry which is preliminary data.</text>
</comment>
<dbReference type="Gene3D" id="2.115.10.20">
    <property type="entry name" value="Glycosyl hydrolase domain, family 43"/>
    <property type="match status" value="1"/>
</dbReference>
<dbReference type="SUPFAM" id="SSF75005">
    <property type="entry name" value="Arabinanase/levansucrase/invertase"/>
    <property type="match status" value="1"/>
</dbReference>
<feature type="site" description="Important for catalytic activity, responsible for pKa modulation of the active site Glu and correct orientation of both the proton donor and substrate" evidence="6">
    <location>
        <position position="151"/>
    </location>
</feature>
<evidence type="ECO:0000256" key="3">
    <source>
        <dbReference type="ARBA" id="ARBA00022801"/>
    </source>
</evidence>
<comment type="pathway">
    <text evidence="1">Glycan metabolism; L-arabinan degradation.</text>
</comment>
<dbReference type="SUPFAM" id="SSF48208">
    <property type="entry name" value="Six-hairpin glycosidases"/>
    <property type="match status" value="1"/>
</dbReference>
<dbReference type="EMBL" id="JAHLFJ010000024">
    <property type="protein sequence ID" value="MBU3855365.1"/>
    <property type="molecule type" value="Genomic_DNA"/>
</dbReference>
<dbReference type="InterPro" id="IPR023296">
    <property type="entry name" value="Glyco_hydro_beta-prop_sf"/>
</dbReference>
<dbReference type="InterPro" id="IPR006710">
    <property type="entry name" value="Glyco_hydro_43"/>
</dbReference>
<reference evidence="7" key="2">
    <citation type="submission" date="2021-04" db="EMBL/GenBank/DDBJ databases">
        <authorList>
            <person name="Gilroy R."/>
        </authorList>
    </citation>
    <scope>NUCLEOTIDE SEQUENCE</scope>
    <source>
        <strain evidence="7">8470</strain>
    </source>
</reference>
<feature type="active site" description="Proton donor" evidence="5">
    <location>
        <position position="198"/>
    </location>
</feature>
<dbReference type="PANTHER" id="PTHR43301:SF3">
    <property type="entry name" value="ARABINAN ENDO-1,5-ALPHA-L-ARABINOSIDASE A-RELATED"/>
    <property type="match status" value="1"/>
</dbReference>
<reference evidence="7" key="1">
    <citation type="journal article" date="2021" name="PeerJ">
        <title>Extensive microbial diversity within the chicken gut microbiome revealed by metagenomics and culture.</title>
        <authorList>
            <person name="Gilroy R."/>
            <person name="Ravi A."/>
            <person name="Getino M."/>
            <person name="Pursley I."/>
            <person name="Horton D.L."/>
            <person name="Alikhan N.F."/>
            <person name="Baker D."/>
            <person name="Gharbi K."/>
            <person name="Hall N."/>
            <person name="Watson M."/>
            <person name="Adriaenssens E.M."/>
            <person name="Foster-Nyarko E."/>
            <person name="Jarju S."/>
            <person name="Secka A."/>
            <person name="Antonio M."/>
            <person name="Oren A."/>
            <person name="Chaudhuri R.R."/>
            <person name="La Ragione R."/>
            <person name="Hildebrand F."/>
            <person name="Pallen M.J."/>
        </authorList>
    </citation>
    <scope>NUCLEOTIDE SEQUENCE</scope>
    <source>
        <strain evidence="7">8470</strain>
    </source>
</reference>
<gene>
    <name evidence="7" type="ORF">H9928_02190</name>
</gene>
<evidence type="ECO:0000256" key="4">
    <source>
        <dbReference type="ARBA" id="ARBA00023295"/>
    </source>
</evidence>
<dbReference type="Pfam" id="PF04616">
    <property type="entry name" value="Glyco_hydro_43"/>
    <property type="match status" value="1"/>
</dbReference>